<proteinExistence type="predicted"/>
<dbReference type="Proteomes" id="UP000630528">
    <property type="component" value="Unassembled WGS sequence"/>
</dbReference>
<sequence>MQKETRPMTAADYRIESTQPIAGRFWPAQGSRQFAVSDRALAVSIAAKSFSGSSEIRVVHVPTGEVVFRKPADRPMASDEP</sequence>
<name>A0A934WL94_9BURK</name>
<reference evidence="1" key="2">
    <citation type="submission" date="2021-01" db="EMBL/GenBank/DDBJ databases">
        <authorList>
            <person name="Kang M."/>
        </authorList>
    </citation>
    <scope>NUCLEOTIDE SEQUENCE</scope>
    <source>
        <strain evidence="1">KACC 17527</strain>
    </source>
</reference>
<keyword evidence="2" id="KW-1185">Reference proteome</keyword>
<dbReference type="EMBL" id="JAEPWM010000001">
    <property type="protein sequence ID" value="MBK6005178.1"/>
    <property type="molecule type" value="Genomic_DNA"/>
</dbReference>
<dbReference type="AlphaFoldDB" id="A0A934WL94"/>
<gene>
    <name evidence="1" type="ORF">JJB11_03660</name>
</gene>
<evidence type="ECO:0000313" key="2">
    <source>
        <dbReference type="Proteomes" id="UP000630528"/>
    </source>
</evidence>
<comment type="caution">
    <text evidence="1">The sequence shown here is derived from an EMBL/GenBank/DDBJ whole genome shotgun (WGS) entry which is preliminary data.</text>
</comment>
<evidence type="ECO:0008006" key="3">
    <source>
        <dbReference type="Google" id="ProtNLM"/>
    </source>
</evidence>
<reference evidence="1" key="1">
    <citation type="journal article" date="2012" name="J. Microbiol. Biotechnol.">
        <title>Ramlibacter ginsenosidimutans sp. nov., with ginsenoside-converting activity.</title>
        <authorList>
            <person name="Wang L."/>
            <person name="An D.S."/>
            <person name="Kim S.G."/>
            <person name="Jin F.X."/>
            <person name="Kim S.C."/>
            <person name="Lee S.T."/>
            <person name="Im W.T."/>
        </authorList>
    </citation>
    <scope>NUCLEOTIDE SEQUENCE</scope>
    <source>
        <strain evidence="1">KACC 17527</strain>
    </source>
</reference>
<organism evidence="1 2">
    <name type="scientific">Ramlibacter ginsenosidimutans</name>
    <dbReference type="NCBI Taxonomy" id="502333"/>
    <lineage>
        <taxon>Bacteria</taxon>
        <taxon>Pseudomonadati</taxon>
        <taxon>Pseudomonadota</taxon>
        <taxon>Betaproteobacteria</taxon>
        <taxon>Burkholderiales</taxon>
        <taxon>Comamonadaceae</taxon>
        <taxon>Ramlibacter</taxon>
    </lineage>
</organism>
<protein>
    <recommendedName>
        <fullName evidence="3">DUF2188 domain-containing protein</fullName>
    </recommendedName>
</protein>
<dbReference type="RefSeq" id="WP_201166530.1">
    <property type="nucleotide sequence ID" value="NZ_JAEPWM010000001.1"/>
</dbReference>
<accession>A0A934WL94</accession>
<evidence type="ECO:0000313" key="1">
    <source>
        <dbReference type="EMBL" id="MBK6005178.1"/>
    </source>
</evidence>